<comment type="similarity">
    <text evidence="1">Belongs to the universal stress protein A family.</text>
</comment>
<dbReference type="InterPro" id="IPR006015">
    <property type="entry name" value="Universal_stress_UspA"/>
</dbReference>
<sequence>MTTDSRIPPDYSTVVVGTDGSDLAIPTVLRAARVAQRTDADLVLVSAWSQLGRREQAKSVASSGDTRASTVIGRAAANAALASAVALATEHGATVAAALMVRAEPAAALLETAAERGADLIIIGAAGQPSLAERLLGTVASELIVRAECDVLIVRPTRGQEIEVGRPESA</sequence>
<dbReference type="AlphaFoldDB" id="A0A7J5C0M6"/>
<comment type="caution">
    <text evidence="3">The sequence shown here is derived from an EMBL/GenBank/DDBJ whole genome shotgun (WGS) entry which is preliminary data.</text>
</comment>
<evidence type="ECO:0000256" key="1">
    <source>
        <dbReference type="ARBA" id="ARBA00008791"/>
    </source>
</evidence>
<name>A0A7J5C0M6_9MICO</name>
<gene>
    <name evidence="3" type="ORF">F8O01_01485</name>
</gene>
<keyword evidence="4" id="KW-1185">Reference proteome</keyword>
<dbReference type="CDD" id="cd00293">
    <property type="entry name" value="USP-like"/>
    <property type="match status" value="1"/>
</dbReference>
<accession>A0A7J5C0M6</accession>
<dbReference type="SUPFAM" id="SSF52402">
    <property type="entry name" value="Adenine nucleotide alpha hydrolases-like"/>
    <property type="match status" value="1"/>
</dbReference>
<evidence type="ECO:0000259" key="2">
    <source>
        <dbReference type="Pfam" id="PF00582"/>
    </source>
</evidence>
<dbReference type="PANTHER" id="PTHR46268">
    <property type="entry name" value="STRESS RESPONSE PROTEIN NHAX"/>
    <property type="match status" value="1"/>
</dbReference>
<evidence type="ECO:0000313" key="4">
    <source>
        <dbReference type="Proteomes" id="UP000467240"/>
    </source>
</evidence>
<dbReference type="InterPro" id="IPR014729">
    <property type="entry name" value="Rossmann-like_a/b/a_fold"/>
</dbReference>
<feature type="domain" description="UspA" evidence="2">
    <location>
        <begin position="11"/>
        <end position="155"/>
    </location>
</feature>
<organism evidence="3 4">
    <name type="scientific">Pseudoclavibacter chungangensis</name>
    <dbReference type="NCBI Taxonomy" id="587635"/>
    <lineage>
        <taxon>Bacteria</taxon>
        <taxon>Bacillati</taxon>
        <taxon>Actinomycetota</taxon>
        <taxon>Actinomycetes</taxon>
        <taxon>Micrococcales</taxon>
        <taxon>Microbacteriaceae</taxon>
        <taxon>Pseudoclavibacter</taxon>
    </lineage>
</organism>
<dbReference type="OrthoDB" id="3427787at2"/>
<protein>
    <submittedName>
        <fullName evidence="3">Universal stress protein</fullName>
    </submittedName>
</protein>
<reference evidence="3 4" key="1">
    <citation type="submission" date="2019-09" db="EMBL/GenBank/DDBJ databases">
        <title>Phylogeny of genus Pseudoclavibacter and closely related genus.</title>
        <authorList>
            <person name="Li Y."/>
        </authorList>
    </citation>
    <scope>NUCLEOTIDE SEQUENCE [LARGE SCALE GENOMIC DNA]</scope>
    <source>
        <strain evidence="3 4">DSM 23821</strain>
    </source>
</reference>
<dbReference type="RefSeq" id="WP_158039090.1">
    <property type="nucleotide sequence ID" value="NZ_JACCFV010000001.1"/>
</dbReference>
<dbReference type="Pfam" id="PF00582">
    <property type="entry name" value="Usp"/>
    <property type="match status" value="1"/>
</dbReference>
<dbReference type="PANTHER" id="PTHR46268:SF6">
    <property type="entry name" value="UNIVERSAL STRESS PROTEIN UP12"/>
    <property type="match status" value="1"/>
</dbReference>
<dbReference type="PRINTS" id="PR01438">
    <property type="entry name" value="UNVRSLSTRESS"/>
</dbReference>
<proteinExistence type="inferred from homology"/>
<evidence type="ECO:0000313" key="3">
    <source>
        <dbReference type="EMBL" id="KAB1662169.1"/>
    </source>
</evidence>
<dbReference type="InterPro" id="IPR006016">
    <property type="entry name" value="UspA"/>
</dbReference>
<dbReference type="EMBL" id="WBJZ01000002">
    <property type="protein sequence ID" value="KAB1662169.1"/>
    <property type="molecule type" value="Genomic_DNA"/>
</dbReference>
<dbReference type="Proteomes" id="UP000467240">
    <property type="component" value="Unassembled WGS sequence"/>
</dbReference>
<dbReference type="Gene3D" id="3.40.50.620">
    <property type="entry name" value="HUPs"/>
    <property type="match status" value="1"/>
</dbReference>